<evidence type="ECO:0000313" key="3">
    <source>
        <dbReference type="Proteomes" id="UP000030746"/>
    </source>
</evidence>
<sequence length="181" mass="20152">MDMAIHRVIAYASRGLTLHCIETICCQLDLFLWMFLIVSQLHQKLGEQEPQPLKFKKKSSESDTEVVLVDGNDVFGSAASPINTASEEEDPGEVFSASSSSSADDDQTSFSRPSRERRSPIRYQDYVMAQTSTTSVERCPPAVLKLLLSDDFMELPLDKRNNITKCPGDISQEKGVCSRVN</sequence>
<protein>
    <submittedName>
        <fullName evidence="2">Uncharacterized protein</fullName>
    </submittedName>
</protein>
<dbReference type="RefSeq" id="XP_009047220.1">
    <property type="nucleotide sequence ID" value="XM_009048972.1"/>
</dbReference>
<dbReference type="Proteomes" id="UP000030746">
    <property type="component" value="Unassembled WGS sequence"/>
</dbReference>
<feature type="region of interest" description="Disordered" evidence="1">
    <location>
        <begin position="78"/>
        <end position="123"/>
    </location>
</feature>
<keyword evidence="3" id="KW-1185">Reference proteome</keyword>
<dbReference type="AlphaFoldDB" id="V4B8H5"/>
<accession>V4B8H5</accession>
<name>V4B8H5_LOTGI</name>
<dbReference type="EMBL" id="KB200329">
    <property type="protein sequence ID" value="ESP02062.1"/>
    <property type="molecule type" value="Genomic_DNA"/>
</dbReference>
<evidence type="ECO:0000256" key="1">
    <source>
        <dbReference type="SAM" id="MobiDB-lite"/>
    </source>
</evidence>
<proteinExistence type="predicted"/>
<dbReference type="KEGG" id="lgi:LOTGIDRAFT_157203"/>
<organism evidence="2 3">
    <name type="scientific">Lottia gigantea</name>
    <name type="common">Giant owl limpet</name>
    <dbReference type="NCBI Taxonomy" id="225164"/>
    <lineage>
        <taxon>Eukaryota</taxon>
        <taxon>Metazoa</taxon>
        <taxon>Spiralia</taxon>
        <taxon>Lophotrochozoa</taxon>
        <taxon>Mollusca</taxon>
        <taxon>Gastropoda</taxon>
        <taxon>Patellogastropoda</taxon>
        <taxon>Lottioidea</taxon>
        <taxon>Lottiidae</taxon>
        <taxon>Lottia</taxon>
    </lineage>
</organism>
<dbReference type="CTD" id="20237264"/>
<dbReference type="GeneID" id="20237264"/>
<dbReference type="HOGENOM" id="CLU_1490634_0_0_1"/>
<reference evidence="2 3" key="1">
    <citation type="journal article" date="2013" name="Nature">
        <title>Insights into bilaterian evolution from three spiralian genomes.</title>
        <authorList>
            <person name="Simakov O."/>
            <person name="Marletaz F."/>
            <person name="Cho S.J."/>
            <person name="Edsinger-Gonzales E."/>
            <person name="Havlak P."/>
            <person name="Hellsten U."/>
            <person name="Kuo D.H."/>
            <person name="Larsson T."/>
            <person name="Lv J."/>
            <person name="Arendt D."/>
            <person name="Savage R."/>
            <person name="Osoegawa K."/>
            <person name="de Jong P."/>
            <person name="Grimwood J."/>
            <person name="Chapman J.A."/>
            <person name="Shapiro H."/>
            <person name="Aerts A."/>
            <person name="Otillar R.P."/>
            <person name="Terry A.Y."/>
            <person name="Boore J.L."/>
            <person name="Grigoriev I.V."/>
            <person name="Lindberg D.R."/>
            <person name="Seaver E.C."/>
            <person name="Weisblat D.A."/>
            <person name="Putnam N.H."/>
            <person name="Rokhsar D.S."/>
        </authorList>
    </citation>
    <scope>NUCLEOTIDE SEQUENCE [LARGE SCALE GENOMIC DNA]</scope>
</reference>
<gene>
    <name evidence="2" type="ORF">LOTGIDRAFT_157203</name>
</gene>
<evidence type="ECO:0000313" key="2">
    <source>
        <dbReference type="EMBL" id="ESP02062.1"/>
    </source>
</evidence>